<feature type="compositionally biased region" description="Basic and acidic residues" evidence="3">
    <location>
        <begin position="314"/>
        <end position="336"/>
    </location>
</feature>
<dbReference type="EMBL" id="CP151504">
    <property type="protein sequence ID" value="WZN61665.1"/>
    <property type="molecule type" value="Genomic_DNA"/>
</dbReference>
<dbReference type="GO" id="GO:0000381">
    <property type="term" value="P:regulation of alternative mRNA splicing, via spliceosome"/>
    <property type="evidence" value="ECO:0007669"/>
    <property type="project" value="InterPro"/>
</dbReference>
<dbReference type="PANTHER" id="PTHR30060">
    <property type="entry name" value="INNER MEMBRANE PROTEIN"/>
    <property type="match status" value="1"/>
</dbReference>
<feature type="region of interest" description="Disordered" evidence="3">
    <location>
        <begin position="165"/>
        <end position="345"/>
    </location>
</feature>
<keyword evidence="2" id="KW-0175">Coiled coil</keyword>
<evidence type="ECO:0000313" key="6">
    <source>
        <dbReference type="Proteomes" id="UP001472866"/>
    </source>
</evidence>
<reference evidence="5 6" key="1">
    <citation type="submission" date="2024-03" db="EMBL/GenBank/DDBJ databases">
        <title>Complete genome sequence of the green alga Chloropicon roscoffensis RCC1871.</title>
        <authorList>
            <person name="Lemieux C."/>
            <person name="Pombert J.-F."/>
            <person name="Otis C."/>
            <person name="Turmel M."/>
        </authorList>
    </citation>
    <scope>NUCLEOTIDE SEQUENCE [LARGE SCALE GENOMIC DNA]</scope>
    <source>
        <strain evidence="5 6">RCC1871</strain>
    </source>
</reference>
<proteinExistence type="inferred from homology"/>
<dbReference type="PANTHER" id="PTHR30060:SF0">
    <property type="entry name" value="COILED-COIL PROTEIN (DUF2040)-RELATED"/>
    <property type="match status" value="1"/>
</dbReference>
<evidence type="ECO:0000256" key="3">
    <source>
        <dbReference type="SAM" id="MobiDB-lite"/>
    </source>
</evidence>
<feature type="domain" description="Nuclear speckle splicing regulatory protein 1 N-terminal" evidence="4">
    <location>
        <begin position="75"/>
        <end position="187"/>
    </location>
</feature>
<dbReference type="Proteomes" id="UP001472866">
    <property type="component" value="Chromosome 04"/>
</dbReference>
<evidence type="ECO:0000256" key="1">
    <source>
        <dbReference type="ARBA" id="ARBA00010126"/>
    </source>
</evidence>
<protein>
    <submittedName>
        <fullName evidence="5">DUF2040 domain-containing protein</fullName>
    </submittedName>
</protein>
<gene>
    <name evidence="5" type="ORF">HKI87_04g32000</name>
</gene>
<evidence type="ECO:0000256" key="2">
    <source>
        <dbReference type="ARBA" id="ARBA00023054"/>
    </source>
</evidence>
<keyword evidence="6" id="KW-1185">Reference proteome</keyword>
<comment type="similarity">
    <text evidence="1">Belongs to the NSRP1 family.</text>
</comment>
<dbReference type="Pfam" id="PF09745">
    <property type="entry name" value="NSRP1_N"/>
    <property type="match status" value="1"/>
</dbReference>
<dbReference type="AlphaFoldDB" id="A0AAX4P6L8"/>
<evidence type="ECO:0000259" key="4">
    <source>
        <dbReference type="Pfam" id="PF09745"/>
    </source>
</evidence>
<name>A0AAX4P6L8_9CHLO</name>
<sequence>MAGSGKKFGFGLSVPKARLGLKSGAGPLKPKLGIFGCDDDDDDVGGEAGGNRAVEAQIAAQQRHAHSLAKNEDVYKEALAQDPTVFDYDEVYDNFHAGKSEQRRQDKLSRQSKYIAELKTKAAEREREQEMVHERKMVREVEKEEHLYGNKEKFITSAYRKKLEEDRVWQEQEDRREEEERRNDVTKRSNLGAFYSNLLTNNVAFGNPEPKKAKTSHAAQERDVRAGGRGSGEADLLGTGTTAAPAKEKDGVDSAPVREVGGDRREAGPTSGSSAGRAVDADLEKPGPAVPATGGEGHSVPSAKQVQDGGAEDDPAKRKEAAAQARSEKAKAALERYRKRKAAQS</sequence>
<dbReference type="InterPro" id="IPR018612">
    <property type="entry name" value="NSRP1_N"/>
</dbReference>
<organism evidence="5 6">
    <name type="scientific">Chloropicon roscoffensis</name>
    <dbReference type="NCBI Taxonomy" id="1461544"/>
    <lineage>
        <taxon>Eukaryota</taxon>
        <taxon>Viridiplantae</taxon>
        <taxon>Chlorophyta</taxon>
        <taxon>Chloropicophyceae</taxon>
        <taxon>Chloropicales</taxon>
        <taxon>Chloropicaceae</taxon>
        <taxon>Chloropicon</taxon>
    </lineage>
</organism>
<feature type="compositionally biased region" description="Basic and acidic residues" evidence="3">
    <location>
        <begin position="165"/>
        <end position="187"/>
    </location>
</feature>
<evidence type="ECO:0000313" key="5">
    <source>
        <dbReference type="EMBL" id="WZN61665.1"/>
    </source>
</evidence>
<accession>A0AAX4P6L8</accession>